<feature type="transmembrane region" description="Helical" evidence="1">
    <location>
        <begin position="52"/>
        <end position="72"/>
    </location>
</feature>
<name>A0A7C0Y6A5_9BACT</name>
<feature type="transmembrane region" description="Helical" evidence="1">
    <location>
        <begin position="12"/>
        <end position="32"/>
    </location>
</feature>
<evidence type="ECO:0000313" key="2">
    <source>
        <dbReference type="EMBL" id="HDD52914.1"/>
    </source>
</evidence>
<dbReference type="EMBL" id="DQWS01000096">
    <property type="protein sequence ID" value="HDD52914.1"/>
    <property type="molecule type" value="Genomic_DNA"/>
</dbReference>
<comment type="caution">
    <text evidence="2">The sequence shown here is derived from an EMBL/GenBank/DDBJ whole genome shotgun (WGS) entry which is preliminary data.</text>
</comment>
<keyword evidence="1" id="KW-0812">Transmembrane</keyword>
<gene>
    <name evidence="2" type="ORF">ENF32_02450</name>
</gene>
<sequence>MLKNIAQRNGMILIGIGLSVFFWLLEAAIHSFVFHQGPYLTQIFHPNVHETWMRLIIVFLLIAFGAYAQTAINRRKEAEEKAKLSYMELEQIFNTAADGMRVIDTNLNVLRAKSG</sequence>
<keyword evidence="1" id="KW-1133">Transmembrane helix</keyword>
<dbReference type="AlphaFoldDB" id="A0A7C0Y6A5"/>
<protein>
    <submittedName>
        <fullName evidence="2">Uncharacterized protein</fullName>
    </submittedName>
</protein>
<keyword evidence="1" id="KW-0472">Membrane</keyword>
<evidence type="ECO:0000256" key="1">
    <source>
        <dbReference type="SAM" id="Phobius"/>
    </source>
</evidence>
<reference evidence="2" key="1">
    <citation type="journal article" date="2020" name="mSystems">
        <title>Genome- and Community-Level Interaction Insights into Carbon Utilization and Element Cycling Functions of Hydrothermarchaeota in Hydrothermal Sediment.</title>
        <authorList>
            <person name="Zhou Z."/>
            <person name="Liu Y."/>
            <person name="Xu W."/>
            <person name="Pan J."/>
            <person name="Luo Z.H."/>
            <person name="Li M."/>
        </authorList>
    </citation>
    <scope>NUCLEOTIDE SEQUENCE [LARGE SCALE GENOMIC DNA]</scope>
    <source>
        <strain evidence="2">HyVt-115</strain>
    </source>
</reference>
<accession>A0A7C0Y6A5</accession>
<dbReference type="Proteomes" id="UP000885690">
    <property type="component" value="Unassembled WGS sequence"/>
</dbReference>
<proteinExistence type="predicted"/>
<organism evidence="2">
    <name type="scientific">Thermosulfidibacter takaii</name>
    <dbReference type="NCBI Taxonomy" id="412593"/>
    <lineage>
        <taxon>Bacteria</taxon>
        <taxon>Pseudomonadati</taxon>
        <taxon>Thermosulfidibacterota</taxon>
        <taxon>Thermosulfidibacteria</taxon>
        <taxon>Thermosulfidibacterales</taxon>
        <taxon>Thermosulfidibacteraceae</taxon>
    </lineage>
</organism>